<dbReference type="AlphaFoldDB" id="A0ABD0J490"/>
<sequence length="669" mass="70688">ASHDLSREKRQSLLEGNYGDPCTYGYHCYGPNIACNGYVCVCMTGYSFDYVQGACVADIGYGSAGAVPITSTLSVAGQCDDAGIQTCLNAYQAALEGDATIVTDSARFCPVFQTYVDCIRIACGGVPLSQSSKTQFENSLQQIGLSCDIGYGSAGAVPITSTLSVAGQCDDAGIQTCLNAYQAALEGDATIVTDSARFCPVFQTYVDCIRIACGGVPLSQSSKTQFENSLQQIGLSCDIGYGSAGAVPITSTLSVAGQCDDAGIQTCLNAYQAALEGDATIVTDSARFCPVFQTYVDCIRIACGGVPLSQSSKTQFENSLQQIGLSCDIGYGSAGAVPITSTLSVAGQCDDAGIQTCLNAYQAALEGDATIVTDSARFCPVFQTYVDCIRIACGGVPLSQSSKTQFENSLQQIGLSCDIGYESAGAVPITSTLSVAGQCDDAGIQTCLNAYQAALEGDATIVTDSARFCPVFQTYVDCIRIACGGVPLSQSSKTQFENSLQQIGLSCDIGYGSAGAVPITSTLSVAGQCDDAGIQTCLNAYPDVHTSDYNWQPPSYTSEYSWYTSEYNWHMPSYTPSATAYPEPGYYNDQGYYPSATAYRETGYYNDQDYYSNSYNDNAYIRLASLLYSLKSEARELASQLNEVLLAIDDAENSLSNVNGFDYTALGGR</sequence>
<dbReference type="EMBL" id="JACVVK020000683">
    <property type="protein sequence ID" value="KAK7456542.1"/>
    <property type="molecule type" value="Genomic_DNA"/>
</dbReference>
<organism evidence="1 2">
    <name type="scientific">Batillaria attramentaria</name>
    <dbReference type="NCBI Taxonomy" id="370345"/>
    <lineage>
        <taxon>Eukaryota</taxon>
        <taxon>Metazoa</taxon>
        <taxon>Spiralia</taxon>
        <taxon>Lophotrochozoa</taxon>
        <taxon>Mollusca</taxon>
        <taxon>Gastropoda</taxon>
        <taxon>Caenogastropoda</taxon>
        <taxon>Sorbeoconcha</taxon>
        <taxon>Cerithioidea</taxon>
        <taxon>Batillariidae</taxon>
        <taxon>Batillaria</taxon>
    </lineage>
</organism>
<protein>
    <recommendedName>
        <fullName evidence="3">EB domain-containing protein</fullName>
    </recommendedName>
</protein>
<gene>
    <name evidence="1" type="ORF">BaRGS_00039363</name>
</gene>
<evidence type="ECO:0008006" key="3">
    <source>
        <dbReference type="Google" id="ProtNLM"/>
    </source>
</evidence>
<feature type="non-terminal residue" evidence="1">
    <location>
        <position position="1"/>
    </location>
</feature>
<proteinExistence type="predicted"/>
<name>A0ABD0J490_9CAEN</name>
<evidence type="ECO:0000313" key="2">
    <source>
        <dbReference type="Proteomes" id="UP001519460"/>
    </source>
</evidence>
<dbReference type="Proteomes" id="UP001519460">
    <property type="component" value="Unassembled WGS sequence"/>
</dbReference>
<accession>A0ABD0J490</accession>
<comment type="caution">
    <text evidence="1">The sequence shown here is derived from an EMBL/GenBank/DDBJ whole genome shotgun (WGS) entry which is preliminary data.</text>
</comment>
<reference evidence="1 2" key="1">
    <citation type="journal article" date="2023" name="Sci. Data">
        <title>Genome assembly of the Korean intertidal mud-creeper Batillaria attramentaria.</title>
        <authorList>
            <person name="Patra A.K."/>
            <person name="Ho P.T."/>
            <person name="Jun S."/>
            <person name="Lee S.J."/>
            <person name="Kim Y."/>
            <person name="Won Y.J."/>
        </authorList>
    </citation>
    <scope>NUCLEOTIDE SEQUENCE [LARGE SCALE GENOMIC DNA]</scope>
    <source>
        <strain evidence="1">Wonlab-2016</strain>
    </source>
</reference>
<evidence type="ECO:0000313" key="1">
    <source>
        <dbReference type="EMBL" id="KAK7456542.1"/>
    </source>
</evidence>
<keyword evidence="2" id="KW-1185">Reference proteome</keyword>